<feature type="binding site" evidence="15">
    <location>
        <position position="1063"/>
    </location>
    <ligand>
        <name>Mg(2+)</name>
        <dbReference type="ChEBI" id="CHEBI:18420"/>
    </ligand>
</feature>
<dbReference type="EC" id="3.1.11.5" evidence="15"/>
<comment type="domain">
    <text evidence="15">The N-terminal DNA-binding domain is a ssDNA-dependent ATPase and has ATP-dependent 3'-5' helicase function. This domain interacts with RecC.</text>
</comment>
<dbReference type="Proteomes" id="UP001461163">
    <property type="component" value="Unassembled WGS sequence"/>
</dbReference>
<dbReference type="CDD" id="cd22352">
    <property type="entry name" value="RecB_C-like"/>
    <property type="match status" value="1"/>
</dbReference>
<evidence type="ECO:0000256" key="16">
    <source>
        <dbReference type="PROSITE-ProRule" id="PRU00560"/>
    </source>
</evidence>
<dbReference type="InterPro" id="IPR011335">
    <property type="entry name" value="Restrct_endonuc-II-like"/>
</dbReference>
<dbReference type="InterPro" id="IPR027417">
    <property type="entry name" value="P-loop_NTPase"/>
</dbReference>
<comment type="catalytic activity">
    <reaction evidence="14 15">
        <text>ATP + H2O = ADP + phosphate + H(+)</text>
        <dbReference type="Rhea" id="RHEA:13065"/>
        <dbReference type="ChEBI" id="CHEBI:15377"/>
        <dbReference type="ChEBI" id="CHEBI:15378"/>
        <dbReference type="ChEBI" id="CHEBI:30616"/>
        <dbReference type="ChEBI" id="CHEBI:43474"/>
        <dbReference type="ChEBI" id="CHEBI:456216"/>
        <dbReference type="EC" id="5.6.2.4"/>
    </reaction>
</comment>
<comment type="function">
    <text evidence="15">A helicase/nuclease that prepares dsDNA breaks (DSB) for recombinational DNA repair. Binds to DSBs and unwinds DNA via a highly rapid and processive ATP-dependent bidirectional helicase activity. Unwinds dsDNA until it encounters a Chi (crossover hotspot instigator) sequence from the 3' direction. Cuts ssDNA a few nucleotides 3' to the Chi site. The properties and activities of the enzyme are changed at Chi. The Chi-altered holoenzyme produces a long 3'-ssDNA overhang and facilitates RecA-binding to the ssDNA for homologous DNA recombination and repair. Holoenzyme degrades any linearized DNA that is unable to undergo homologous recombination. In the holoenzyme this subunit contributes ATPase, 3'-5' helicase, exonuclease activity and loads RecA onto ssDNA.</text>
</comment>
<feature type="binding site" evidence="15">
    <location>
        <position position="1194"/>
    </location>
    <ligand>
        <name>Mg(2+)</name>
        <dbReference type="ChEBI" id="CHEBI:18420"/>
    </ligand>
</feature>
<dbReference type="HAMAP" id="MF_01485">
    <property type="entry name" value="RecB"/>
    <property type="match status" value="1"/>
</dbReference>
<feature type="region of interest" description="Nuclease activity, interacts with RecD and RecA" evidence="15">
    <location>
        <begin position="930"/>
        <end position="1324"/>
    </location>
</feature>
<evidence type="ECO:0000256" key="10">
    <source>
        <dbReference type="ARBA" id="ARBA00023125"/>
    </source>
</evidence>
<dbReference type="EC" id="5.6.2.4" evidence="15"/>
<keyword evidence="4 15" id="KW-0227">DNA damage</keyword>
<evidence type="ECO:0000256" key="14">
    <source>
        <dbReference type="ARBA" id="ARBA00048988"/>
    </source>
</evidence>
<dbReference type="Pfam" id="PF00580">
    <property type="entry name" value="UvrD-helicase"/>
    <property type="match status" value="1"/>
</dbReference>
<comment type="subunit">
    <text evidence="15">Heterotrimer of RecB, RecC and RecD. All subunits contribute to DNA-binding. Interacts with RecA.</text>
</comment>
<feature type="compositionally biased region" description="Polar residues" evidence="17">
    <location>
        <begin position="992"/>
        <end position="1010"/>
    </location>
</feature>
<keyword evidence="11 15" id="KW-0234">DNA repair</keyword>
<evidence type="ECO:0000256" key="3">
    <source>
        <dbReference type="ARBA" id="ARBA00022741"/>
    </source>
</evidence>
<evidence type="ECO:0000313" key="20">
    <source>
        <dbReference type="EMBL" id="MEM5495911.1"/>
    </source>
</evidence>
<name>A0ABU9SPV5_9ALTE</name>
<dbReference type="InterPro" id="IPR014017">
    <property type="entry name" value="DNA_helicase_UvrD-like_C"/>
</dbReference>
<keyword evidence="2 15" id="KW-0479">Metal-binding</keyword>
<evidence type="ECO:0000256" key="4">
    <source>
        <dbReference type="ARBA" id="ARBA00022763"/>
    </source>
</evidence>
<evidence type="ECO:0000313" key="21">
    <source>
        <dbReference type="Proteomes" id="UP001461163"/>
    </source>
</evidence>
<dbReference type="Gene3D" id="3.90.320.10">
    <property type="match status" value="1"/>
</dbReference>
<dbReference type="EMBL" id="JBBMQS010000001">
    <property type="protein sequence ID" value="MEM5495911.1"/>
    <property type="molecule type" value="Genomic_DNA"/>
</dbReference>
<evidence type="ECO:0000259" key="18">
    <source>
        <dbReference type="PROSITE" id="PS51198"/>
    </source>
</evidence>
<feature type="active site" description="For nuclease activity" evidence="15">
    <location>
        <position position="1194"/>
    </location>
</feature>
<evidence type="ECO:0000256" key="13">
    <source>
        <dbReference type="ARBA" id="ARBA00034617"/>
    </source>
</evidence>
<keyword evidence="1 15" id="KW-0540">Nuclease</keyword>
<dbReference type="InterPro" id="IPR011604">
    <property type="entry name" value="PDDEXK-like_dom_sf"/>
</dbReference>
<comment type="miscellaneous">
    <text evidence="15">In the RecBCD complex, RecB has a slow 3'-5' helicase, an exonuclease activity and loads RecA onto ssDNA, RecD has a fast 5'-3' helicase activity, while RecC stimulates the ATPase and processivity of the RecB helicase and contributes to recognition of the Chi site.</text>
</comment>
<comment type="similarity">
    <text evidence="15">Belongs to the helicase family. UvrD subfamily.</text>
</comment>
<feature type="binding site" evidence="16">
    <location>
        <begin position="19"/>
        <end position="26"/>
    </location>
    <ligand>
        <name>ATP</name>
        <dbReference type="ChEBI" id="CHEBI:30616"/>
    </ligand>
</feature>
<dbReference type="Gene3D" id="1.10.3170.10">
    <property type="entry name" value="Recbcd, chain B, domain 2"/>
    <property type="match status" value="1"/>
</dbReference>
<keyword evidence="6 15" id="KW-0347">Helicase</keyword>
<evidence type="ECO:0000256" key="11">
    <source>
        <dbReference type="ARBA" id="ARBA00023204"/>
    </source>
</evidence>
<dbReference type="InterPro" id="IPR000212">
    <property type="entry name" value="DNA_helicase_UvrD/REP"/>
</dbReference>
<keyword evidence="21" id="KW-1185">Reference proteome</keyword>
<dbReference type="PANTHER" id="PTHR11070">
    <property type="entry name" value="UVRD / RECB / PCRA DNA HELICASE FAMILY MEMBER"/>
    <property type="match status" value="1"/>
</dbReference>
<evidence type="ECO:0000256" key="6">
    <source>
        <dbReference type="ARBA" id="ARBA00022806"/>
    </source>
</evidence>
<keyword evidence="8 15" id="KW-0067">ATP-binding</keyword>
<comment type="domain">
    <text evidence="15">The C-terminal domain has nuclease activity and interacts with RecD. It interacts with RecA, facilitating its loading onto ssDNA.</text>
</comment>
<accession>A0ABU9SPV5</accession>
<dbReference type="PANTHER" id="PTHR11070:SF23">
    <property type="entry name" value="RECBCD ENZYME SUBUNIT RECB"/>
    <property type="match status" value="1"/>
</dbReference>
<keyword evidence="10 15" id="KW-0238">DNA-binding</keyword>
<dbReference type="RefSeq" id="WP_342880556.1">
    <property type="nucleotide sequence ID" value="NZ_JBBMQS010000001.1"/>
</dbReference>
<protein>
    <recommendedName>
        <fullName evidence="15">RecBCD enzyme subunit RecB</fullName>
        <ecNumber evidence="15">3.1.11.5</ecNumber>
        <ecNumber evidence="15">5.6.2.4</ecNumber>
    </recommendedName>
    <alternativeName>
        <fullName evidence="15">DNA 3'-5' helicase subunit RecB</fullName>
    </alternativeName>
    <alternativeName>
        <fullName evidence="15">Exonuclease V subunit RecB</fullName>
        <shortName evidence="15">ExoV subunit RecB</shortName>
    </alternativeName>
    <alternativeName>
        <fullName evidence="15">Helicase/nuclease RecBCD subunit RecB</fullName>
    </alternativeName>
</protein>
<sequence length="1324" mass="149506">MIPLDTKTFPLTGASLIEASAGTGKTYTIVNLYLRLLLGDECTPLSVDKILVVTFTNAATAELKQRIRQRLQRAYLDFYAGLSSDDFTQYLIERSDNIELDCHRLLLAIKQMDDAAVYTIHGFCQRMLSLHAFESGAMYEQSLVLDESQWLKLAVEDYWRGHIVHLPSQVLNELLDIWHSPQALQSALRSLLYRHVTPLQTVDVKTSHDSVDKYIKTLQDTKRWWQYNEVAQQIIDADLKANTKLGKADFIAKMQAFCLSDDSRADFDKDLWATFSPAKVLSAMKKTSKSLAHLDFSRFETLAHLQQQCRDQLLLAYSLDALKHISTNLAINKQRLQLLSPDDLLRNLHRALLAQVETNSGQIIEPGSGLSHSEKLDTAHQSLAQAIQLSYPAALIDEFQDTDPVQFDIFRIIYTQQFGEITPCWVAIGDPKQAIYAFRGADIHTYIAAKDLVETSRQFTLGTNWRSQPSLVEGVNTLFTQSEAGFLFKDSIPFQAVASVEQQSGLQVIGQAHNSLAFHHLTSDDGLPIGWGEAQSALANQCALSIAQFIHQGASGEAKIMQRPVAPGDCCVLVRDRNEADTIKQALAELGVDSMFLARKSVFASQTAVDLFAIVQALANPSNDRYLRGAIASELFCYDATTLDALFSDEWQWQKLVEQFAYWHQLWQRQGLMMALNILMRHFKIAERMVGQYHDGQRRLTDLRHLVELLQVQSQLMSGESQILHWFQEHLAEPDNDNEGQQIRLETEQNLVQIITQHTSKGLEYPLVFIPFASRCREMKEAIYHNEKDGLVIDFLGADENLALADHERLAEDIRLLYVALTRAVHYCFIGLWNNSHPQRKKESQLMQTALGRVLFNQGTQVSDAVITQRLVDLSQTIDLGYHGFTAQDAERKATEFKQLLLSQNTNESLQTSSKVMLRAAVLPKPVTRRWRLTSYSAISSQQHHEFVAPGQDEGTDKLDVISAYASANSNANTQTKTEPRAGEYIAPQTPAGETTDNSGVEANNDSEQMLSDDETVLPQASEPNSVLDDIDGISDMDETNVEQEVLDQFTFVKGAQAGSFLHGVLESIDFTNPVNLMDVIIEKGTWYGIDEKWFSVVDNWLRDVLQAKLTIESSSIQQSEEHLSLSVLPKKQLLVEMEFYLPLLEVKAQTFNHILNQHIPQRRHHYQFEQLNGMLKGFIDLTLQYQGKFYVLDYKSNYLGAEFADYHGEAMANAMEEHDYYLQAILYTLALHRWLKSKKSDYAYANDIGGAYYTFLRGMHSEKPGNGVFYLMPAQALIEDLDALFNGEYQFNSETQPASIKAAKNSKNRGDEAPAAQGQLDLW</sequence>
<dbReference type="Pfam" id="PF13361">
    <property type="entry name" value="UvrD_C"/>
    <property type="match status" value="1"/>
</dbReference>
<feature type="region of interest" description="DNA-binding and helicase activity, interacts with RecC" evidence="15">
    <location>
        <begin position="1"/>
        <end position="903"/>
    </location>
</feature>
<comment type="catalytic activity">
    <reaction evidence="13 15">
        <text>Couples ATP hydrolysis with the unwinding of duplex DNA by translocating in the 3'-5' direction.</text>
        <dbReference type="EC" id="5.6.2.4"/>
    </reaction>
</comment>
<gene>
    <name evidence="15" type="primary">recB</name>
    <name evidence="20" type="ORF">WNY77_00735</name>
</gene>
<dbReference type="PROSITE" id="PS51217">
    <property type="entry name" value="UVRD_HELICASE_CTER"/>
    <property type="match status" value="1"/>
</dbReference>
<comment type="catalytic activity">
    <reaction evidence="15">
        <text>Exonucleolytic cleavage (in the presence of ATP) in either 5'- to 3'- or 3'- to 5'-direction to yield 5'-phosphooligonucleotides.</text>
        <dbReference type="EC" id="3.1.11.5"/>
    </reaction>
</comment>
<keyword evidence="12 15" id="KW-0413">Isomerase</keyword>
<evidence type="ECO:0000256" key="7">
    <source>
        <dbReference type="ARBA" id="ARBA00022839"/>
    </source>
</evidence>
<evidence type="ECO:0000256" key="17">
    <source>
        <dbReference type="SAM" id="MobiDB-lite"/>
    </source>
</evidence>
<keyword evidence="7 15" id="KW-0269">Exonuclease</keyword>
<evidence type="ECO:0000256" key="5">
    <source>
        <dbReference type="ARBA" id="ARBA00022801"/>
    </source>
</evidence>
<organism evidence="20 21">
    <name type="scientific">Paraglaciecola mesophila</name>
    <dbReference type="NCBI Taxonomy" id="197222"/>
    <lineage>
        <taxon>Bacteria</taxon>
        <taxon>Pseudomonadati</taxon>
        <taxon>Pseudomonadota</taxon>
        <taxon>Gammaproteobacteria</taxon>
        <taxon>Alteromonadales</taxon>
        <taxon>Alteromonadaceae</taxon>
        <taxon>Paraglaciecola</taxon>
    </lineage>
</organism>
<dbReference type="SUPFAM" id="SSF52540">
    <property type="entry name" value="P-loop containing nucleoside triphosphate hydrolases"/>
    <property type="match status" value="1"/>
</dbReference>
<feature type="binding site" evidence="15">
    <location>
        <position position="1181"/>
    </location>
    <ligand>
        <name>Mg(2+)</name>
        <dbReference type="ChEBI" id="CHEBI:18420"/>
    </ligand>
</feature>
<keyword evidence="5 15" id="KW-0378">Hydrolase</keyword>
<dbReference type="PROSITE" id="PS51198">
    <property type="entry name" value="UVRD_HELICASE_ATP_BIND"/>
    <property type="match status" value="1"/>
</dbReference>
<feature type="domain" description="UvrD-like helicase C-terminal" evidence="19">
    <location>
        <begin position="498"/>
        <end position="762"/>
    </location>
</feature>
<evidence type="ECO:0000256" key="12">
    <source>
        <dbReference type="ARBA" id="ARBA00023235"/>
    </source>
</evidence>
<dbReference type="Gene3D" id="3.40.50.300">
    <property type="entry name" value="P-loop containing nucleotide triphosphate hydrolases"/>
    <property type="match status" value="2"/>
</dbReference>
<proteinExistence type="inferred from homology"/>
<feature type="region of interest" description="Disordered" evidence="17">
    <location>
        <begin position="969"/>
        <end position="1013"/>
    </location>
</feature>
<evidence type="ECO:0000256" key="15">
    <source>
        <dbReference type="HAMAP-Rule" id="MF_01485"/>
    </source>
</evidence>
<evidence type="ECO:0000256" key="8">
    <source>
        <dbReference type="ARBA" id="ARBA00022840"/>
    </source>
</evidence>
<dbReference type="InterPro" id="IPR004586">
    <property type="entry name" value="RecB"/>
</dbReference>
<keyword evidence="3 15" id="KW-0547">Nucleotide-binding</keyword>
<evidence type="ECO:0000259" key="19">
    <source>
        <dbReference type="PROSITE" id="PS51217"/>
    </source>
</evidence>
<evidence type="ECO:0000256" key="9">
    <source>
        <dbReference type="ARBA" id="ARBA00022842"/>
    </source>
</evidence>
<dbReference type="InterPro" id="IPR014016">
    <property type="entry name" value="UvrD-like_ATP-bd"/>
</dbReference>
<comment type="cofactor">
    <cofactor evidence="15">
        <name>Mg(2+)</name>
        <dbReference type="ChEBI" id="CHEBI:18420"/>
    </cofactor>
    <text evidence="15">Binds 1 Mg(2+) ion per subunit.</text>
</comment>
<keyword evidence="9 15" id="KW-0460">Magnesium</keyword>
<comment type="caution">
    <text evidence="20">The sequence shown here is derived from an EMBL/GenBank/DDBJ whole genome shotgun (WGS) entry which is preliminary data.</text>
</comment>
<evidence type="ECO:0000256" key="1">
    <source>
        <dbReference type="ARBA" id="ARBA00022722"/>
    </source>
</evidence>
<dbReference type="Gene3D" id="1.10.486.10">
    <property type="entry name" value="PCRA, domain 4"/>
    <property type="match status" value="1"/>
</dbReference>
<dbReference type="SUPFAM" id="SSF52980">
    <property type="entry name" value="Restriction endonuclease-like"/>
    <property type="match status" value="1"/>
</dbReference>
<feature type="domain" description="UvrD-like helicase ATP-binding" evidence="18">
    <location>
        <begin position="1"/>
        <end position="468"/>
    </location>
</feature>
<evidence type="ECO:0000256" key="2">
    <source>
        <dbReference type="ARBA" id="ARBA00022723"/>
    </source>
</evidence>
<reference evidence="20 21" key="1">
    <citation type="submission" date="2024-03" db="EMBL/GenBank/DDBJ databases">
        <title>Community enrichment and isolation of bacterial strains for fucoidan degradation.</title>
        <authorList>
            <person name="Sichert A."/>
        </authorList>
    </citation>
    <scope>NUCLEOTIDE SEQUENCE [LARGE SCALE GENOMIC DNA]</scope>
    <source>
        <strain evidence="20 21">AS12</strain>
    </source>
</reference>
<feature type="region of interest" description="Disordered" evidence="17">
    <location>
        <begin position="1304"/>
        <end position="1324"/>
    </location>
</feature>